<sequence>MPLFRRRRSAASESAAGIDAFWSHWPELRGTLAESVDAGSPLPEEAAERLTGLVRRIHPALGWEVSAAPPAGGNPLEDLQSSLDADPGELMARLAELDDPSALLGGDGPSYALTLRSGPDDEARIAAERWSRAAPEEPDWAFRPSLPADHEALSRPLDWNGHELDLAHTSVELRADPRRGTLTAGVYHPDFMFLPEEDQAGVAEHVVLLALGEDDYVRAIGAVRALVEKPLDPLPPTSIPSVAHQLGHGSGGALVSAEARHPVLGPLEVLLRHPVQRRDFPVFTLLLQVVLPYGEADAEKQPKGSSAAALEAMDARLEEVLGADGALFLQQTGGGRREMLFYLDPESQVLPSVEDAVSSWSEGRPGMKTQLDPDWSVFNRITGKFRGLRS</sequence>
<organism evidence="1 2">
    <name type="scientific">Nocardiopsis composta</name>
    <dbReference type="NCBI Taxonomy" id="157465"/>
    <lineage>
        <taxon>Bacteria</taxon>
        <taxon>Bacillati</taxon>
        <taxon>Actinomycetota</taxon>
        <taxon>Actinomycetes</taxon>
        <taxon>Streptosporangiales</taxon>
        <taxon>Nocardiopsidaceae</taxon>
        <taxon>Nocardiopsis</taxon>
    </lineage>
</organism>
<protein>
    <recommendedName>
        <fullName evidence="3">DUF695 domain-containing protein</fullName>
    </recommendedName>
</protein>
<gene>
    <name evidence="1" type="ORF">HDA36_002678</name>
</gene>
<dbReference type="AlphaFoldDB" id="A0A7W8VE60"/>
<evidence type="ECO:0008006" key="3">
    <source>
        <dbReference type="Google" id="ProtNLM"/>
    </source>
</evidence>
<comment type="caution">
    <text evidence="1">The sequence shown here is derived from an EMBL/GenBank/DDBJ whole genome shotgun (WGS) entry which is preliminary data.</text>
</comment>
<name>A0A7W8VE60_9ACTN</name>
<dbReference type="Proteomes" id="UP000572635">
    <property type="component" value="Unassembled WGS sequence"/>
</dbReference>
<evidence type="ECO:0000313" key="2">
    <source>
        <dbReference type="Proteomes" id="UP000572635"/>
    </source>
</evidence>
<dbReference type="EMBL" id="JACHDB010000001">
    <property type="protein sequence ID" value="MBB5432594.1"/>
    <property type="molecule type" value="Genomic_DNA"/>
</dbReference>
<keyword evidence="2" id="KW-1185">Reference proteome</keyword>
<reference evidence="1 2" key="1">
    <citation type="submission" date="2020-08" db="EMBL/GenBank/DDBJ databases">
        <title>Sequencing the genomes of 1000 actinobacteria strains.</title>
        <authorList>
            <person name="Klenk H.-P."/>
        </authorList>
    </citation>
    <scope>NUCLEOTIDE SEQUENCE [LARGE SCALE GENOMIC DNA]</scope>
    <source>
        <strain evidence="1 2">DSM 44551</strain>
    </source>
</reference>
<proteinExistence type="predicted"/>
<evidence type="ECO:0000313" key="1">
    <source>
        <dbReference type="EMBL" id="MBB5432594.1"/>
    </source>
</evidence>
<accession>A0A7W8VE60</accession>
<dbReference type="RefSeq" id="WP_184392141.1">
    <property type="nucleotide sequence ID" value="NZ_BAAAJD010000043.1"/>
</dbReference>